<dbReference type="SUPFAM" id="SSF51735">
    <property type="entry name" value="NAD(P)-binding Rossmann-fold domains"/>
    <property type="match status" value="1"/>
</dbReference>
<evidence type="ECO:0000259" key="2">
    <source>
        <dbReference type="Pfam" id="PF22725"/>
    </source>
</evidence>
<dbReference type="Gene3D" id="3.30.360.10">
    <property type="entry name" value="Dihydrodipicolinate Reductase, domain 2"/>
    <property type="match status" value="1"/>
</dbReference>
<dbReference type="Proteomes" id="UP000482960">
    <property type="component" value="Unassembled WGS sequence"/>
</dbReference>
<sequence length="345" mass="36795">MAALRGVAGVQVVAVVDVDIGRAHSFTAAHGIPQAYQDVDEMLGSGLDAVTVCTPHSAHEAGVLAAARHRTHVLCEKPVALTVAQAQRMIAATAAAGVRFGVLFQRRFWPAAIRIRRAIEDGRLGTPICGGVVARFNRDADYYAEPWRGRAATEGGGVLMTQAIHHVDLLQWFMGPVRRVTGRCATLVHKGLIEVEDTAAAVVEFASGGIATIQAGTTFRPGLGAQVWVSDAQGRTASVMEFPEGVGFTDISTVPGQEVSQTGRVRAGAPDLPLAEIHDQLVPYHAQQIEDFVGAIRHDREPEVTGLDAVKSLEIIEAIYASSGTGAAVEFTHAVPPRERVRRRL</sequence>
<feature type="domain" description="Gfo/Idh/MocA-like oxidoreductase N-terminal" evidence="1">
    <location>
        <begin position="8"/>
        <end position="102"/>
    </location>
</feature>
<dbReference type="Pfam" id="PF01408">
    <property type="entry name" value="GFO_IDH_MocA"/>
    <property type="match status" value="1"/>
</dbReference>
<dbReference type="Gene3D" id="3.40.50.720">
    <property type="entry name" value="NAD(P)-binding Rossmann-like Domain"/>
    <property type="match status" value="1"/>
</dbReference>
<name>A0A6V8KYW8_9ACTN</name>
<evidence type="ECO:0000313" key="3">
    <source>
        <dbReference type="EMBL" id="GFJ87509.1"/>
    </source>
</evidence>
<protein>
    <submittedName>
        <fullName evidence="3">Oxidoreductase</fullName>
    </submittedName>
</protein>
<comment type="caution">
    <text evidence="3">The sequence shown here is derived from an EMBL/GenBank/DDBJ whole genome shotgun (WGS) entry which is preliminary data.</text>
</comment>
<keyword evidence="4" id="KW-1185">Reference proteome</keyword>
<reference evidence="3 4" key="1">
    <citation type="submission" date="2020-03" db="EMBL/GenBank/DDBJ databases">
        <title>Whole genome shotgun sequence of Phytohabitans rumicis NBRC 108638.</title>
        <authorList>
            <person name="Komaki H."/>
            <person name="Tamura T."/>
        </authorList>
    </citation>
    <scope>NUCLEOTIDE SEQUENCE [LARGE SCALE GENOMIC DNA]</scope>
    <source>
        <strain evidence="3 4">NBRC 108638</strain>
    </source>
</reference>
<dbReference type="AlphaFoldDB" id="A0A6V8KYW8"/>
<dbReference type="GO" id="GO:0000166">
    <property type="term" value="F:nucleotide binding"/>
    <property type="evidence" value="ECO:0007669"/>
    <property type="project" value="InterPro"/>
</dbReference>
<feature type="domain" description="GFO/IDH/MocA-like oxidoreductase" evidence="2">
    <location>
        <begin position="114"/>
        <end position="227"/>
    </location>
</feature>
<gene>
    <name evidence="3" type="ORF">Prum_011510</name>
</gene>
<dbReference type="EMBL" id="BLPG01000001">
    <property type="protein sequence ID" value="GFJ87509.1"/>
    <property type="molecule type" value="Genomic_DNA"/>
</dbReference>
<dbReference type="PANTHER" id="PTHR43249">
    <property type="entry name" value="UDP-N-ACETYL-2-AMINO-2-DEOXY-D-GLUCURONATE OXIDASE"/>
    <property type="match status" value="1"/>
</dbReference>
<dbReference type="InterPro" id="IPR052515">
    <property type="entry name" value="Gfo/Idh/MocA_Oxidoreductase"/>
</dbReference>
<dbReference type="InterPro" id="IPR036291">
    <property type="entry name" value="NAD(P)-bd_dom_sf"/>
</dbReference>
<dbReference type="InterPro" id="IPR055170">
    <property type="entry name" value="GFO_IDH_MocA-like_dom"/>
</dbReference>
<dbReference type="PANTHER" id="PTHR43249:SF1">
    <property type="entry name" value="D-GLUCOSIDE 3-DEHYDROGENASE"/>
    <property type="match status" value="1"/>
</dbReference>
<organism evidence="3 4">
    <name type="scientific">Phytohabitans rumicis</name>
    <dbReference type="NCBI Taxonomy" id="1076125"/>
    <lineage>
        <taxon>Bacteria</taxon>
        <taxon>Bacillati</taxon>
        <taxon>Actinomycetota</taxon>
        <taxon>Actinomycetes</taxon>
        <taxon>Micromonosporales</taxon>
        <taxon>Micromonosporaceae</taxon>
    </lineage>
</organism>
<accession>A0A6V8KYW8</accession>
<proteinExistence type="predicted"/>
<dbReference type="Pfam" id="PF22725">
    <property type="entry name" value="GFO_IDH_MocA_C3"/>
    <property type="match status" value="1"/>
</dbReference>
<dbReference type="InterPro" id="IPR000683">
    <property type="entry name" value="Gfo/Idh/MocA-like_OxRdtase_N"/>
</dbReference>
<dbReference type="SUPFAM" id="SSF55347">
    <property type="entry name" value="Glyceraldehyde-3-phosphate dehydrogenase-like, C-terminal domain"/>
    <property type="match status" value="1"/>
</dbReference>
<evidence type="ECO:0000259" key="1">
    <source>
        <dbReference type="Pfam" id="PF01408"/>
    </source>
</evidence>
<reference evidence="3 4" key="2">
    <citation type="submission" date="2020-03" db="EMBL/GenBank/DDBJ databases">
        <authorList>
            <person name="Ichikawa N."/>
            <person name="Kimura A."/>
            <person name="Kitahashi Y."/>
            <person name="Uohara A."/>
        </authorList>
    </citation>
    <scope>NUCLEOTIDE SEQUENCE [LARGE SCALE GENOMIC DNA]</scope>
    <source>
        <strain evidence="3 4">NBRC 108638</strain>
    </source>
</reference>
<dbReference type="RefSeq" id="WP_246277667.1">
    <property type="nucleotide sequence ID" value="NZ_BAABJB010000039.1"/>
</dbReference>
<evidence type="ECO:0000313" key="4">
    <source>
        <dbReference type="Proteomes" id="UP000482960"/>
    </source>
</evidence>